<dbReference type="RefSeq" id="XP_034245747.1">
    <property type="nucleotide sequence ID" value="XM_034389856.1"/>
</dbReference>
<evidence type="ECO:0000256" key="2">
    <source>
        <dbReference type="ARBA" id="ARBA00024195"/>
    </source>
</evidence>
<gene>
    <name evidence="5" type="primary">LOC117647884</name>
</gene>
<feature type="domain" description="Peptidase S1" evidence="3">
    <location>
        <begin position="1"/>
        <end position="166"/>
    </location>
</feature>
<protein>
    <submittedName>
        <fullName evidence="5">Transmembrane protease serine 9-like</fullName>
    </submittedName>
</protein>
<dbReference type="InParanoid" id="A0A6P8ZBZ8"/>
<dbReference type="SMART" id="SM00020">
    <property type="entry name" value="Tryp_SPc"/>
    <property type="match status" value="1"/>
</dbReference>
<organism evidence="5">
    <name type="scientific">Thrips palmi</name>
    <name type="common">Melon thrips</name>
    <dbReference type="NCBI Taxonomy" id="161013"/>
    <lineage>
        <taxon>Eukaryota</taxon>
        <taxon>Metazoa</taxon>
        <taxon>Ecdysozoa</taxon>
        <taxon>Arthropoda</taxon>
        <taxon>Hexapoda</taxon>
        <taxon>Insecta</taxon>
        <taxon>Pterygota</taxon>
        <taxon>Neoptera</taxon>
        <taxon>Paraneoptera</taxon>
        <taxon>Thysanoptera</taxon>
        <taxon>Terebrantia</taxon>
        <taxon>Thripoidea</taxon>
        <taxon>Thripidae</taxon>
        <taxon>Thrips</taxon>
    </lineage>
</organism>
<accession>A0A6P8ZBZ8</accession>
<proteinExistence type="inferred from homology"/>
<dbReference type="PROSITE" id="PS50240">
    <property type="entry name" value="TRYPSIN_DOM"/>
    <property type="match status" value="1"/>
</dbReference>
<dbReference type="Pfam" id="PF00089">
    <property type="entry name" value="Trypsin"/>
    <property type="match status" value="1"/>
</dbReference>
<dbReference type="GeneID" id="117647884"/>
<dbReference type="InterPro" id="IPR043504">
    <property type="entry name" value="Peptidase_S1_PA_chymotrypsin"/>
</dbReference>
<dbReference type="GO" id="GO:0006508">
    <property type="term" value="P:proteolysis"/>
    <property type="evidence" value="ECO:0007669"/>
    <property type="project" value="InterPro"/>
</dbReference>
<dbReference type="OrthoDB" id="546450at2759"/>
<dbReference type="KEGG" id="tpal:117647884"/>
<keyword evidence="1" id="KW-1015">Disulfide bond</keyword>
<dbReference type="InterPro" id="IPR001254">
    <property type="entry name" value="Trypsin_dom"/>
</dbReference>
<dbReference type="PANTHER" id="PTHR24256">
    <property type="entry name" value="TRYPTASE-RELATED"/>
    <property type="match status" value="1"/>
</dbReference>
<dbReference type="InterPro" id="IPR051487">
    <property type="entry name" value="Ser/Thr_Proteases_Immune/Dev"/>
</dbReference>
<dbReference type="GO" id="GO:0004252">
    <property type="term" value="F:serine-type endopeptidase activity"/>
    <property type="evidence" value="ECO:0007669"/>
    <property type="project" value="InterPro"/>
</dbReference>
<reference evidence="5" key="1">
    <citation type="submission" date="2025-08" db="UniProtKB">
        <authorList>
            <consortium name="RefSeq"/>
        </authorList>
    </citation>
    <scope>IDENTIFICATION</scope>
    <source>
        <tissue evidence="5">Total insect</tissue>
    </source>
</reference>
<dbReference type="AlphaFoldDB" id="A0A6P8ZBZ8"/>
<evidence type="ECO:0000256" key="1">
    <source>
        <dbReference type="ARBA" id="ARBA00023157"/>
    </source>
</evidence>
<comment type="similarity">
    <text evidence="2">Belongs to the peptidase S1 family. CLIP subfamily.</text>
</comment>
<dbReference type="SUPFAM" id="SSF50494">
    <property type="entry name" value="Trypsin-like serine proteases"/>
    <property type="match status" value="1"/>
</dbReference>
<dbReference type="Gene3D" id="2.40.10.10">
    <property type="entry name" value="Trypsin-like serine proteases"/>
    <property type="match status" value="1"/>
</dbReference>
<keyword evidence="4" id="KW-1185">Reference proteome</keyword>
<evidence type="ECO:0000313" key="5">
    <source>
        <dbReference type="RefSeq" id="XP_034245747.1"/>
    </source>
</evidence>
<sequence length="166" mass="17898">MVEVQLGPAAVAGIAGKSEALRQSVGSLPVRRALLGVTGGRATLGRHYRSKNRQEVAVAEAVVHPKYAADRRHHDIALLRLARPVALSALVRPACLHTPSHGPEWGLRASATGWEASGHWQAVDGELRRSQLTVLQPETCRKAVASLRESQLCTGRTCLNNTFPPH</sequence>
<dbReference type="InterPro" id="IPR009003">
    <property type="entry name" value="Peptidase_S1_PA"/>
</dbReference>
<evidence type="ECO:0000259" key="3">
    <source>
        <dbReference type="PROSITE" id="PS50240"/>
    </source>
</evidence>
<dbReference type="Proteomes" id="UP000515158">
    <property type="component" value="Unplaced"/>
</dbReference>
<name>A0A6P8ZBZ8_THRPL</name>
<evidence type="ECO:0000313" key="4">
    <source>
        <dbReference type="Proteomes" id="UP000515158"/>
    </source>
</evidence>